<evidence type="ECO:0000256" key="3">
    <source>
        <dbReference type="ARBA" id="ARBA00012439"/>
    </source>
</evidence>
<keyword evidence="6" id="KW-0479">Metal-binding</keyword>
<evidence type="ECO:0000256" key="5">
    <source>
        <dbReference type="ARBA" id="ARBA00022679"/>
    </source>
</evidence>
<dbReference type="OrthoDB" id="9805316at2"/>
<evidence type="ECO:0000256" key="11">
    <source>
        <dbReference type="ARBA" id="ARBA00049399"/>
    </source>
</evidence>
<dbReference type="NCBIfam" id="NF045485">
    <property type="entry name" value="FPPsyn"/>
    <property type="match status" value="1"/>
</dbReference>
<protein>
    <recommendedName>
        <fullName evidence="4">Farnesyl diphosphate synthase</fullName>
        <ecNumber evidence="3">2.5.1.10</ecNumber>
    </recommendedName>
    <alternativeName>
        <fullName evidence="10">(2E,6E)-farnesyl diphosphate synthase</fullName>
    </alternativeName>
    <alternativeName>
        <fullName evidence="9">Geranyltranstransferase</fullName>
    </alternativeName>
</protein>
<keyword evidence="5 12" id="KW-0808">Transferase</keyword>
<evidence type="ECO:0000256" key="1">
    <source>
        <dbReference type="ARBA" id="ARBA00001946"/>
    </source>
</evidence>
<dbReference type="GO" id="GO:0005737">
    <property type="term" value="C:cytoplasm"/>
    <property type="evidence" value="ECO:0007669"/>
    <property type="project" value="UniProtKB-ARBA"/>
</dbReference>
<comment type="catalytic activity">
    <reaction evidence="11">
        <text>isopentenyl diphosphate + (2E)-geranyl diphosphate = (2E,6E)-farnesyl diphosphate + diphosphate</text>
        <dbReference type="Rhea" id="RHEA:19361"/>
        <dbReference type="ChEBI" id="CHEBI:33019"/>
        <dbReference type="ChEBI" id="CHEBI:58057"/>
        <dbReference type="ChEBI" id="CHEBI:128769"/>
        <dbReference type="ChEBI" id="CHEBI:175763"/>
        <dbReference type="EC" id="2.5.1.10"/>
    </reaction>
</comment>
<dbReference type="EMBL" id="LNAM01000148">
    <property type="protein sequence ID" value="KSV59315.1"/>
    <property type="molecule type" value="Genomic_DNA"/>
</dbReference>
<dbReference type="PANTHER" id="PTHR43281:SF1">
    <property type="entry name" value="FARNESYL DIPHOSPHATE SYNTHASE"/>
    <property type="match status" value="1"/>
</dbReference>
<dbReference type="InterPro" id="IPR008949">
    <property type="entry name" value="Isoprenoid_synthase_dom_sf"/>
</dbReference>
<dbReference type="STRING" id="290052.ASU35_09580"/>
<evidence type="ECO:0000256" key="6">
    <source>
        <dbReference type="ARBA" id="ARBA00022723"/>
    </source>
</evidence>
<dbReference type="AlphaFoldDB" id="A0A0V8QFX7"/>
<dbReference type="Pfam" id="PF00348">
    <property type="entry name" value="polyprenyl_synt"/>
    <property type="match status" value="1"/>
</dbReference>
<evidence type="ECO:0000313" key="14">
    <source>
        <dbReference type="Proteomes" id="UP000054874"/>
    </source>
</evidence>
<evidence type="ECO:0000256" key="9">
    <source>
        <dbReference type="ARBA" id="ARBA00032380"/>
    </source>
</evidence>
<dbReference type="GO" id="GO:0016114">
    <property type="term" value="P:terpenoid biosynthetic process"/>
    <property type="evidence" value="ECO:0007669"/>
    <property type="project" value="UniProtKB-ARBA"/>
</dbReference>
<dbReference type="SUPFAM" id="SSF48576">
    <property type="entry name" value="Terpenoid synthases"/>
    <property type="match status" value="1"/>
</dbReference>
<dbReference type="InterPro" id="IPR000092">
    <property type="entry name" value="Polyprenyl_synt"/>
</dbReference>
<dbReference type="GO" id="GO:0046872">
    <property type="term" value="F:metal ion binding"/>
    <property type="evidence" value="ECO:0007669"/>
    <property type="project" value="UniProtKB-KW"/>
</dbReference>
<dbReference type="SFLD" id="SFLDG01017">
    <property type="entry name" value="Polyprenyl_Transferase_Like"/>
    <property type="match status" value="1"/>
</dbReference>
<keyword evidence="7" id="KW-0460">Magnesium</keyword>
<evidence type="ECO:0000256" key="12">
    <source>
        <dbReference type="RuleBase" id="RU004466"/>
    </source>
</evidence>
<evidence type="ECO:0000256" key="8">
    <source>
        <dbReference type="ARBA" id="ARBA00023229"/>
    </source>
</evidence>
<dbReference type="RefSeq" id="WP_058352468.1">
    <property type="nucleotide sequence ID" value="NZ_CABMMD010000148.1"/>
</dbReference>
<proteinExistence type="inferred from homology"/>
<comment type="caution">
    <text evidence="13">The sequence shown here is derived from an EMBL/GenBank/DDBJ whole genome shotgun (WGS) entry which is preliminary data.</text>
</comment>
<dbReference type="FunFam" id="1.10.600.10:FF:000001">
    <property type="entry name" value="Geranylgeranyl diphosphate synthase"/>
    <property type="match status" value="1"/>
</dbReference>
<dbReference type="Proteomes" id="UP000054874">
    <property type="component" value="Unassembled WGS sequence"/>
</dbReference>
<evidence type="ECO:0000256" key="2">
    <source>
        <dbReference type="ARBA" id="ARBA00006706"/>
    </source>
</evidence>
<reference evidence="13 14" key="1">
    <citation type="submission" date="2015-11" db="EMBL/GenBank/DDBJ databases">
        <title>Butyribacter intestini gen. nov., sp. nov., a butyric acid-producing bacterium of the family Lachnospiraceae isolated from the human faeces.</title>
        <authorList>
            <person name="Zou Y."/>
            <person name="Xue W."/>
            <person name="Luo G."/>
            <person name="Lv M."/>
        </authorList>
    </citation>
    <scope>NUCLEOTIDE SEQUENCE [LARGE SCALE GENOMIC DNA]</scope>
    <source>
        <strain evidence="13 14">ACET-33324</strain>
    </source>
</reference>
<dbReference type="InterPro" id="IPR053378">
    <property type="entry name" value="Prenyl_diphosphate_synthase"/>
</dbReference>
<keyword evidence="14" id="KW-1185">Reference proteome</keyword>
<gene>
    <name evidence="13" type="ORF">ASU35_09580</name>
</gene>
<evidence type="ECO:0000256" key="10">
    <source>
        <dbReference type="ARBA" id="ARBA00032873"/>
    </source>
</evidence>
<dbReference type="CDD" id="cd00685">
    <property type="entry name" value="Trans_IPPS_HT"/>
    <property type="match status" value="1"/>
</dbReference>
<comment type="cofactor">
    <cofactor evidence="1">
        <name>Mg(2+)</name>
        <dbReference type="ChEBI" id="CHEBI:18420"/>
    </cofactor>
</comment>
<comment type="similarity">
    <text evidence="2 12">Belongs to the FPP/GGPP synthase family.</text>
</comment>
<evidence type="ECO:0000256" key="7">
    <source>
        <dbReference type="ARBA" id="ARBA00022842"/>
    </source>
</evidence>
<dbReference type="PROSITE" id="PS00444">
    <property type="entry name" value="POLYPRENYL_SYNTHASE_2"/>
    <property type="match status" value="1"/>
</dbReference>
<dbReference type="SFLD" id="SFLDS00005">
    <property type="entry name" value="Isoprenoid_Synthase_Type_I"/>
    <property type="match status" value="1"/>
</dbReference>
<dbReference type="PANTHER" id="PTHR43281">
    <property type="entry name" value="FARNESYL DIPHOSPHATE SYNTHASE"/>
    <property type="match status" value="1"/>
</dbReference>
<evidence type="ECO:0000313" key="13">
    <source>
        <dbReference type="EMBL" id="KSV59315.1"/>
    </source>
</evidence>
<evidence type="ECO:0000256" key="4">
    <source>
        <dbReference type="ARBA" id="ARBA00015100"/>
    </source>
</evidence>
<dbReference type="InterPro" id="IPR033749">
    <property type="entry name" value="Polyprenyl_synt_CS"/>
</dbReference>
<dbReference type="EC" id="2.5.1.10" evidence="3"/>
<name>A0A0V8QFX7_9FIRM</name>
<dbReference type="PROSITE" id="PS00723">
    <property type="entry name" value="POLYPRENYL_SYNTHASE_1"/>
    <property type="match status" value="1"/>
</dbReference>
<accession>A0A0V8QFX7</accession>
<organism evidence="13 14">
    <name type="scientific">Acetivibrio ethanolgignens</name>
    <dbReference type="NCBI Taxonomy" id="290052"/>
    <lineage>
        <taxon>Bacteria</taxon>
        <taxon>Bacillati</taxon>
        <taxon>Bacillota</taxon>
        <taxon>Clostridia</taxon>
        <taxon>Eubacteriales</taxon>
        <taxon>Oscillospiraceae</taxon>
        <taxon>Acetivibrio</taxon>
    </lineage>
</organism>
<sequence length="296" mass="32750">MDFQKELKQKIAETEKAICRYLPEEEGKQKIVIEAMNYSVLAGGKRLRPLLISEAYRALGGCNKDVAEPFMAAMEMIHTYSLVHDDLPAMDNDEYRRGKKTTHAQYGEAIGILAGDGLLNYAFETAVKAFESEEEPQKIARALKLLAQKPGIHGMLGGQVVDVESCDKPVTEELLSYIHTLKTGALIEGSLMIGAALAGADELTLEKMERIGRSVGLAFQIQDDILDVTSTTEILGKPVNSDEKNHKTTYVTLKGLEKARQEVAAYSEEAVGLLQSIAGDTEFLEQLFLWLIRREK</sequence>
<dbReference type="Gene3D" id="1.10.600.10">
    <property type="entry name" value="Farnesyl Diphosphate Synthase"/>
    <property type="match status" value="1"/>
</dbReference>
<dbReference type="GO" id="GO:0004337">
    <property type="term" value="F:(2E,6E)-farnesyl diphosphate synthase activity"/>
    <property type="evidence" value="ECO:0007669"/>
    <property type="project" value="UniProtKB-EC"/>
</dbReference>
<keyword evidence="8" id="KW-0414">Isoprene biosynthesis</keyword>